<evidence type="ECO:0000256" key="4">
    <source>
        <dbReference type="ARBA" id="ARBA00022840"/>
    </source>
</evidence>
<keyword evidence="4" id="KW-0067">ATP-binding</keyword>
<proteinExistence type="predicted"/>
<reference evidence="7 8" key="1">
    <citation type="submission" date="2019-03" db="EMBL/GenBank/DDBJ databases">
        <title>Single cell metagenomics reveals metabolic interactions within the superorganism composed of flagellate Streblomastix strix and complex community of Bacteroidetes bacteria on its surface.</title>
        <authorList>
            <person name="Treitli S.C."/>
            <person name="Kolisko M."/>
            <person name="Husnik F."/>
            <person name="Keeling P."/>
            <person name="Hampl V."/>
        </authorList>
    </citation>
    <scope>NUCLEOTIDE SEQUENCE [LARGE SCALE GENOMIC DNA]</scope>
    <source>
        <strain evidence="7">ST1C</strain>
    </source>
</reference>
<comment type="caution">
    <text evidence="7">The sequence shown here is derived from an EMBL/GenBank/DDBJ whole genome shotgun (WGS) entry which is preliminary data.</text>
</comment>
<dbReference type="SUPFAM" id="SSF52540">
    <property type="entry name" value="P-loop containing nucleoside triphosphate hydrolases"/>
    <property type="match status" value="2"/>
</dbReference>
<dbReference type="SMART" id="SM00487">
    <property type="entry name" value="DEXDc"/>
    <property type="match status" value="1"/>
</dbReference>
<feature type="compositionally biased region" description="Basic and acidic residues" evidence="5">
    <location>
        <begin position="461"/>
        <end position="475"/>
    </location>
</feature>
<dbReference type="PANTHER" id="PTHR47961">
    <property type="entry name" value="DNA POLYMERASE THETA, PUTATIVE (AFU_ORTHOLOGUE AFUA_1G05260)-RELATED"/>
    <property type="match status" value="1"/>
</dbReference>
<dbReference type="InterPro" id="IPR027417">
    <property type="entry name" value="P-loop_NTPase"/>
</dbReference>
<keyword evidence="3" id="KW-0347">Helicase</keyword>
<feature type="region of interest" description="Disordered" evidence="5">
    <location>
        <begin position="449"/>
        <end position="485"/>
    </location>
</feature>
<feature type="domain" description="Helicase ATP-binding" evidence="6">
    <location>
        <begin position="6"/>
        <end position="329"/>
    </location>
</feature>
<dbReference type="GO" id="GO:0016787">
    <property type="term" value="F:hydrolase activity"/>
    <property type="evidence" value="ECO:0007669"/>
    <property type="project" value="UniProtKB-KW"/>
</dbReference>
<evidence type="ECO:0000313" key="7">
    <source>
        <dbReference type="EMBL" id="KAA6388713.1"/>
    </source>
</evidence>
<dbReference type="AlphaFoldDB" id="A0A5J4W2M9"/>
<evidence type="ECO:0000256" key="2">
    <source>
        <dbReference type="ARBA" id="ARBA00022801"/>
    </source>
</evidence>
<dbReference type="InterPro" id="IPR011545">
    <property type="entry name" value="DEAD/DEAH_box_helicase_dom"/>
</dbReference>
<dbReference type="Pfam" id="PF00270">
    <property type="entry name" value="DEAD"/>
    <property type="match status" value="1"/>
</dbReference>
<gene>
    <name evidence="7" type="ORF">EZS28_015761</name>
</gene>
<accession>A0A5J4W2M9</accession>
<keyword evidence="1" id="KW-0547">Nucleotide-binding</keyword>
<name>A0A5J4W2M9_9EUKA</name>
<sequence length="509" mass="58364">MNQNKGICSFHEWQEECLNIEGVREGSRNVVFSVPTSGGKSLVADVLIYNALLIRRKIALLIVPFVSICVEKCQFYQDIARLTKFRVMPYFGLQGQFPLPPSHPPAPPLLCVCTIEKGNTVVTSMIEDGRFAEIGCIVVDELHMLGDPSRGHLMESLLTKSLIAGEKEMQKHIKYCLAIEEYNKMIEDRYNERIMKLEQLKREIIDKDKGKGKINEQKIKENDKKQMEKDIVKKDNSVVNEKDQNIMSKEKQLNENNSNKIDIDNEKQLEITEDPEYTPMFVPFPELYLPAQIVGMSATIPNLNEIAHWLNNAAIYEGQHRPVPLRELFLVDNFLEEAKTEIKQVSSVLVFCATKKECEDTALFLAKQLPAPTQYVQNNNQIDNKTEIIDDAKLKEKSVMEKDTENDKDKDKEQEQKQEQKQELTEIYQKRKELIEAFRTIGQSASASILAIQQPQKKQTKKEQEKNKENKDKNESTTSSQLPYQDPLLGPLLQCLWKGVAFHHSGIPQ</sequence>
<keyword evidence="2" id="KW-0378">Hydrolase</keyword>
<evidence type="ECO:0000256" key="1">
    <source>
        <dbReference type="ARBA" id="ARBA00022741"/>
    </source>
</evidence>
<evidence type="ECO:0000259" key="6">
    <source>
        <dbReference type="SMART" id="SM00487"/>
    </source>
</evidence>
<dbReference type="Gene3D" id="3.40.50.300">
    <property type="entry name" value="P-loop containing nucleotide triphosphate hydrolases"/>
    <property type="match status" value="2"/>
</dbReference>
<dbReference type="Proteomes" id="UP000324800">
    <property type="component" value="Unassembled WGS sequence"/>
</dbReference>
<dbReference type="EMBL" id="SNRW01003872">
    <property type="protein sequence ID" value="KAA6388713.1"/>
    <property type="molecule type" value="Genomic_DNA"/>
</dbReference>
<dbReference type="InterPro" id="IPR050474">
    <property type="entry name" value="Hel308_SKI2-like"/>
</dbReference>
<dbReference type="GO" id="GO:0003676">
    <property type="term" value="F:nucleic acid binding"/>
    <property type="evidence" value="ECO:0007669"/>
    <property type="project" value="InterPro"/>
</dbReference>
<evidence type="ECO:0000256" key="3">
    <source>
        <dbReference type="ARBA" id="ARBA00022806"/>
    </source>
</evidence>
<protein>
    <submittedName>
        <fullName evidence="7">Putative DNA polymerase theta/eta, DEAD-box superfamily</fullName>
    </submittedName>
</protein>
<dbReference type="GO" id="GO:0004386">
    <property type="term" value="F:helicase activity"/>
    <property type="evidence" value="ECO:0007669"/>
    <property type="project" value="UniProtKB-KW"/>
</dbReference>
<feature type="non-terminal residue" evidence="7">
    <location>
        <position position="509"/>
    </location>
</feature>
<dbReference type="PANTHER" id="PTHR47961:SF6">
    <property type="entry name" value="DNA-DIRECTED DNA POLYMERASE"/>
    <property type="match status" value="1"/>
</dbReference>
<dbReference type="GO" id="GO:0005524">
    <property type="term" value="F:ATP binding"/>
    <property type="evidence" value="ECO:0007669"/>
    <property type="project" value="UniProtKB-KW"/>
</dbReference>
<organism evidence="7 8">
    <name type="scientific">Streblomastix strix</name>
    <dbReference type="NCBI Taxonomy" id="222440"/>
    <lineage>
        <taxon>Eukaryota</taxon>
        <taxon>Metamonada</taxon>
        <taxon>Preaxostyla</taxon>
        <taxon>Oxymonadida</taxon>
        <taxon>Streblomastigidae</taxon>
        <taxon>Streblomastix</taxon>
    </lineage>
</organism>
<dbReference type="OrthoDB" id="2320933at2759"/>
<evidence type="ECO:0000313" key="8">
    <source>
        <dbReference type="Proteomes" id="UP000324800"/>
    </source>
</evidence>
<feature type="region of interest" description="Disordered" evidence="5">
    <location>
        <begin position="393"/>
        <end position="422"/>
    </location>
</feature>
<dbReference type="InterPro" id="IPR014001">
    <property type="entry name" value="Helicase_ATP-bd"/>
</dbReference>
<evidence type="ECO:0000256" key="5">
    <source>
        <dbReference type="SAM" id="MobiDB-lite"/>
    </source>
</evidence>